<proteinExistence type="predicted"/>
<evidence type="ECO:0000313" key="3">
    <source>
        <dbReference type="Proteomes" id="UP000000763"/>
    </source>
</evidence>
<feature type="region of interest" description="Disordered" evidence="1">
    <location>
        <begin position="454"/>
        <end position="486"/>
    </location>
</feature>
<feature type="compositionally biased region" description="Basic and acidic residues" evidence="1">
    <location>
        <begin position="397"/>
        <end position="409"/>
    </location>
</feature>
<sequence length="581" mass="61256">MTSPRGIGGADKRAPPVGGSKGRVHGGPSPHARHPRVHHVVATVDRRARWQGRVAEVAPAWDGTTTATWRPGFTQSNGAVWLPGTARCGCRARHGFKPAGRPGSGGARLDGRRWRPLARRHAWDAAEGGWEGRGMLTKKTRRRGENGKAAGGEDWRRREWIPATRGLDEGIVGLPIVAAKPAKESARSKVTQGGGDGRLEAVEVVAARVDSGGGVSVRGWGNRAKASVRRGAAEVVVVAVQRGGDPSGGGARLEDADGRWSSGARAAASKAARSDGRSSPETGGAWARRGESEGGRGEHGKRGKREREARGSFYSALGGRTVAERGGNGRRSGAPATWADEAVEGNQFHMVWARGREKEEPESAATWAAMAAMEVSAGELEVRGGTDMWALTVGGLGERREPRGDETTLRGRGALHPPPSLSPVSLHESRGQIVGREARRIAAVVAAATTARWRSSREWAAGRSDDCSREGGDGADGGGHHRRHCHKARRRVAARQYGGSGCGPVSITPMLSLHRNRAPRALLITAPRQEGKRGREKGLLPPSWPPALAPATMPRGRAGEAVASRAMRRGGNGAAGMGEDC</sequence>
<feature type="compositionally biased region" description="Basic and acidic residues" evidence="1">
    <location>
        <begin position="288"/>
        <end position="310"/>
    </location>
</feature>
<name>Q8S7B1_ORYSJ</name>
<reference evidence="3" key="1">
    <citation type="journal article" date="2005" name="Nature">
        <title>The map-based sequence of the rice genome.</title>
        <authorList>
            <consortium name="International rice genome sequencing project (IRGSP)"/>
            <person name="Matsumoto T."/>
            <person name="Wu J."/>
            <person name="Kanamori H."/>
            <person name="Katayose Y."/>
            <person name="Fujisawa M."/>
            <person name="Namiki N."/>
            <person name="Mizuno H."/>
            <person name="Yamamoto K."/>
            <person name="Antonio B.A."/>
            <person name="Baba T."/>
            <person name="Sakata K."/>
            <person name="Nagamura Y."/>
            <person name="Aoki H."/>
            <person name="Arikawa K."/>
            <person name="Arita K."/>
            <person name="Bito T."/>
            <person name="Chiden Y."/>
            <person name="Fujitsuka N."/>
            <person name="Fukunaka R."/>
            <person name="Hamada M."/>
            <person name="Harada C."/>
            <person name="Hayashi A."/>
            <person name="Hijishita S."/>
            <person name="Honda M."/>
            <person name="Hosokawa S."/>
            <person name="Ichikawa Y."/>
            <person name="Idonuma A."/>
            <person name="Iijima M."/>
            <person name="Ikeda M."/>
            <person name="Ikeno M."/>
            <person name="Ito K."/>
            <person name="Ito S."/>
            <person name="Ito T."/>
            <person name="Ito Y."/>
            <person name="Ito Y."/>
            <person name="Iwabuchi A."/>
            <person name="Kamiya K."/>
            <person name="Karasawa W."/>
            <person name="Kurita K."/>
            <person name="Katagiri S."/>
            <person name="Kikuta A."/>
            <person name="Kobayashi H."/>
            <person name="Kobayashi N."/>
            <person name="Machita K."/>
            <person name="Maehara T."/>
            <person name="Masukawa M."/>
            <person name="Mizubayashi T."/>
            <person name="Mukai Y."/>
            <person name="Nagasaki H."/>
            <person name="Nagata Y."/>
            <person name="Naito S."/>
            <person name="Nakashima M."/>
            <person name="Nakama Y."/>
            <person name="Nakamichi Y."/>
            <person name="Nakamura M."/>
            <person name="Meguro A."/>
            <person name="Negishi M."/>
            <person name="Ohta I."/>
            <person name="Ohta T."/>
            <person name="Okamoto M."/>
            <person name="Ono N."/>
            <person name="Saji S."/>
            <person name="Sakaguchi M."/>
            <person name="Sakai K."/>
            <person name="Shibata M."/>
            <person name="Shimokawa T."/>
            <person name="Song J."/>
            <person name="Takazaki Y."/>
            <person name="Terasawa K."/>
            <person name="Tsugane M."/>
            <person name="Tsuji K."/>
            <person name="Ueda S."/>
            <person name="Waki K."/>
            <person name="Yamagata H."/>
            <person name="Yamamoto M."/>
            <person name="Yamamoto S."/>
            <person name="Yamane H."/>
            <person name="Yoshiki S."/>
            <person name="Yoshihara R."/>
            <person name="Yukawa K."/>
            <person name="Zhong H."/>
            <person name="Yano M."/>
            <person name="Yuan Q."/>
            <person name="Ouyang S."/>
            <person name="Liu J."/>
            <person name="Jones K.M."/>
            <person name="Gansberger K."/>
            <person name="Moffat K."/>
            <person name="Hill J."/>
            <person name="Bera J."/>
            <person name="Fadrosh D."/>
            <person name="Jin S."/>
            <person name="Johri S."/>
            <person name="Kim M."/>
            <person name="Overton L."/>
            <person name="Reardon M."/>
            <person name="Tsitrin T."/>
            <person name="Vuong H."/>
            <person name="Weaver B."/>
            <person name="Ciecko A."/>
            <person name="Tallon L."/>
            <person name="Jackson J."/>
            <person name="Pai G."/>
            <person name="Aken S.V."/>
            <person name="Utterback T."/>
            <person name="Reidmuller S."/>
            <person name="Feldblyum T."/>
            <person name="Hsiao J."/>
            <person name="Zismann V."/>
            <person name="Iobst S."/>
            <person name="de Vazeille A.R."/>
            <person name="Buell C.R."/>
            <person name="Ying K."/>
            <person name="Li Y."/>
            <person name="Lu T."/>
            <person name="Huang Y."/>
            <person name="Zhao Q."/>
            <person name="Feng Q."/>
            <person name="Zhang L."/>
            <person name="Zhu J."/>
            <person name="Weng Q."/>
            <person name="Mu J."/>
            <person name="Lu Y."/>
            <person name="Fan D."/>
            <person name="Liu Y."/>
            <person name="Guan J."/>
            <person name="Zhang Y."/>
            <person name="Yu S."/>
            <person name="Liu X."/>
            <person name="Zhang Y."/>
            <person name="Hong G."/>
            <person name="Han B."/>
            <person name="Choisne N."/>
            <person name="Demange N."/>
            <person name="Orjeda G."/>
            <person name="Samain S."/>
            <person name="Cattolico L."/>
            <person name="Pelletier E."/>
            <person name="Couloux A."/>
            <person name="Segurens B."/>
            <person name="Wincker P."/>
            <person name="D'Hont A."/>
            <person name="Scarpelli C."/>
            <person name="Weissenbach J."/>
            <person name="Salanoubat M."/>
            <person name="Quetier F."/>
            <person name="Yu Y."/>
            <person name="Kim H.R."/>
            <person name="Rambo T."/>
            <person name="Currie J."/>
            <person name="Collura K."/>
            <person name="Luo M."/>
            <person name="Yang T."/>
            <person name="Ammiraju J.S.S."/>
            <person name="Engler F."/>
            <person name="Soderlund C."/>
            <person name="Wing R.A."/>
            <person name="Palmer L.E."/>
            <person name="de la Bastide M."/>
            <person name="Spiegel L."/>
            <person name="Nascimento L."/>
            <person name="Zutavern T."/>
            <person name="O'Shaughnessy A."/>
            <person name="Dike S."/>
            <person name="Dedhia N."/>
            <person name="Preston R."/>
            <person name="Balija V."/>
            <person name="McCombie W.R."/>
            <person name="Chow T."/>
            <person name="Chen H."/>
            <person name="Chung M."/>
            <person name="Chen C."/>
            <person name="Shaw J."/>
            <person name="Wu H."/>
            <person name="Hsiao K."/>
            <person name="Chao Y."/>
            <person name="Chu M."/>
            <person name="Cheng C."/>
            <person name="Hour A."/>
            <person name="Lee P."/>
            <person name="Lin S."/>
            <person name="Lin Y."/>
            <person name="Liou J."/>
            <person name="Liu S."/>
            <person name="Hsing Y."/>
            <person name="Raghuvanshi S."/>
            <person name="Mohanty A."/>
            <person name="Bharti A.K."/>
            <person name="Gaur A."/>
            <person name="Gupta V."/>
            <person name="Kumar D."/>
            <person name="Ravi V."/>
            <person name="Vij S."/>
            <person name="Kapur A."/>
            <person name="Khurana P."/>
            <person name="Khurana P."/>
            <person name="Khurana J.P."/>
            <person name="Tyagi A.K."/>
            <person name="Gaikwad K."/>
            <person name="Singh A."/>
            <person name="Dalal V."/>
            <person name="Srivastava S."/>
            <person name="Dixit A."/>
            <person name="Pal A.K."/>
            <person name="Ghazi I.A."/>
            <person name="Yadav M."/>
            <person name="Pandit A."/>
            <person name="Bhargava A."/>
            <person name="Sureshbabu K."/>
            <person name="Batra K."/>
            <person name="Sharma T.R."/>
            <person name="Mohapatra T."/>
            <person name="Singh N.K."/>
            <person name="Messing J."/>
            <person name="Nelson A.B."/>
            <person name="Fuks G."/>
            <person name="Kavchok S."/>
            <person name="Keizer G."/>
            <person name="Linton E."/>
            <person name="Llaca V."/>
            <person name="Song R."/>
            <person name="Tanyolac B."/>
            <person name="Young S."/>
            <person name="Ho-Il K."/>
            <person name="Hahn J.H."/>
            <person name="Sangsakoo G."/>
            <person name="Vanavichit A."/>
            <person name="de Mattos Luiz.A.T."/>
            <person name="Zimmer P.D."/>
            <person name="Malone G."/>
            <person name="Dellagostin O."/>
            <person name="de Oliveira A.C."/>
            <person name="Bevan M."/>
            <person name="Bancroft I."/>
            <person name="Minx P."/>
            <person name="Cordum H."/>
            <person name="Wilson R."/>
            <person name="Cheng Z."/>
            <person name="Jin W."/>
            <person name="Jiang J."/>
            <person name="Leong S.A."/>
            <person name="Iwama H."/>
            <person name="Gojobori T."/>
            <person name="Itoh T."/>
            <person name="Niimura Y."/>
            <person name="Fujii Y."/>
            <person name="Habara T."/>
            <person name="Sakai H."/>
            <person name="Sato Y."/>
            <person name="Wilson G."/>
            <person name="Kumar K."/>
            <person name="McCouch S."/>
            <person name="Juretic N."/>
            <person name="Hoen D."/>
            <person name="Wright S."/>
            <person name="Bruskiewich R."/>
            <person name="Bureau T."/>
            <person name="Miyao A."/>
            <person name="Hirochika H."/>
            <person name="Nishikawa T."/>
            <person name="Kadowaki K."/>
            <person name="Sugiura M."/>
            <person name="Burr B."/>
            <person name="Sasaki T."/>
        </authorList>
    </citation>
    <scope>NUCLEOTIDE SEQUENCE [LARGE SCALE GENOMIC DNA]</scope>
    <source>
        <strain evidence="3">cv. Nipponbare</strain>
    </source>
</reference>
<dbReference type="Proteomes" id="UP000000763">
    <property type="component" value="Chromosome 10"/>
</dbReference>
<feature type="region of interest" description="Disordered" evidence="1">
    <location>
        <begin position="242"/>
        <end position="312"/>
    </location>
</feature>
<dbReference type="AlphaFoldDB" id="Q8S7B1"/>
<dbReference type="EMBL" id="AC090482">
    <property type="protein sequence ID" value="AAM00983.1"/>
    <property type="molecule type" value="Genomic_DNA"/>
</dbReference>
<reference evidence="3" key="2">
    <citation type="journal article" date="2008" name="Nucleic Acids Res.">
        <title>The rice annotation project database (RAP-DB): 2008 update.</title>
        <authorList>
            <consortium name="The rice annotation project (RAP)"/>
        </authorList>
    </citation>
    <scope>GENOME REANNOTATION</scope>
    <source>
        <strain evidence="3">cv. Nipponbare</strain>
    </source>
</reference>
<feature type="region of interest" description="Disordered" evidence="1">
    <location>
        <begin position="1"/>
        <end position="36"/>
    </location>
</feature>
<evidence type="ECO:0000313" key="2">
    <source>
        <dbReference type="EMBL" id="AAM00983.1"/>
    </source>
</evidence>
<organism evidence="2 3">
    <name type="scientific">Oryza sativa subsp. japonica</name>
    <name type="common">Rice</name>
    <dbReference type="NCBI Taxonomy" id="39947"/>
    <lineage>
        <taxon>Eukaryota</taxon>
        <taxon>Viridiplantae</taxon>
        <taxon>Streptophyta</taxon>
        <taxon>Embryophyta</taxon>
        <taxon>Tracheophyta</taxon>
        <taxon>Spermatophyta</taxon>
        <taxon>Magnoliopsida</taxon>
        <taxon>Liliopsida</taxon>
        <taxon>Poales</taxon>
        <taxon>Poaceae</taxon>
        <taxon>BOP clade</taxon>
        <taxon>Oryzoideae</taxon>
        <taxon>Oryzeae</taxon>
        <taxon>Oryzinae</taxon>
        <taxon>Oryza</taxon>
        <taxon>Oryza sativa</taxon>
    </lineage>
</organism>
<feature type="compositionally biased region" description="Low complexity" evidence="1">
    <location>
        <begin position="259"/>
        <end position="271"/>
    </location>
</feature>
<feature type="compositionally biased region" description="Basic and acidic residues" evidence="1">
    <location>
        <begin position="529"/>
        <end position="538"/>
    </location>
</feature>
<feature type="region of interest" description="Disordered" evidence="1">
    <location>
        <begin position="397"/>
        <end position="430"/>
    </location>
</feature>
<gene>
    <name evidence="2" type="primary">OSJNBa0015I18.12</name>
</gene>
<accession>Q8S7B1</accession>
<protein>
    <submittedName>
        <fullName evidence="2">Uncharacterized protein</fullName>
    </submittedName>
</protein>
<feature type="compositionally biased region" description="Basic and acidic residues" evidence="1">
    <location>
        <begin position="463"/>
        <end position="472"/>
    </location>
</feature>
<evidence type="ECO:0000256" key="1">
    <source>
        <dbReference type="SAM" id="MobiDB-lite"/>
    </source>
</evidence>
<feature type="region of interest" description="Disordered" evidence="1">
    <location>
        <begin position="526"/>
        <end position="564"/>
    </location>
</feature>